<keyword evidence="2" id="KW-1185">Reference proteome</keyword>
<protein>
    <submittedName>
        <fullName evidence="1">Uncharacterized protein</fullName>
    </submittedName>
</protein>
<gene>
    <name evidence="1" type="ORF">DLAC_04582</name>
</gene>
<dbReference type="Proteomes" id="UP000076078">
    <property type="component" value="Unassembled WGS sequence"/>
</dbReference>
<organism evidence="1 2">
    <name type="scientific">Tieghemostelium lacteum</name>
    <name type="common">Slime mold</name>
    <name type="synonym">Dictyostelium lacteum</name>
    <dbReference type="NCBI Taxonomy" id="361077"/>
    <lineage>
        <taxon>Eukaryota</taxon>
        <taxon>Amoebozoa</taxon>
        <taxon>Evosea</taxon>
        <taxon>Eumycetozoa</taxon>
        <taxon>Dictyostelia</taxon>
        <taxon>Dictyosteliales</taxon>
        <taxon>Raperosteliaceae</taxon>
        <taxon>Tieghemostelium</taxon>
    </lineage>
</organism>
<dbReference type="OrthoDB" id="22926at2759"/>
<name>A0A151ZJV7_TIELA</name>
<accession>A0A151ZJV7</accession>
<evidence type="ECO:0000313" key="1">
    <source>
        <dbReference type="EMBL" id="KYQ94282.1"/>
    </source>
</evidence>
<proteinExistence type="predicted"/>
<dbReference type="AlphaFoldDB" id="A0A151ZJV7"/>
<reference evidence="1 2" key="1">
    <citation type="submission" date="2015-12" db="EMBL/GenBank/DDBJ databases">
        <title>Dictyostelia acquired genes for synthesis and detection of signals that induce cell-type specialization by lateral gene transfer from prokaryotes.</title>
        <authorList>
            <person name="Gloeckner G."/>
            <person name="Schaap P."/>
        </authorList>
    </citation>
    <scope>NUCLEOTIDE SEQUENCE [LARGE SCALE GENOMIC DNA]</scope>
    <source>
        <strain evidence="1 2">TK</strain>
    </source>
</reference>
<sequence length="200" mass="23064">MIRICKRTFSNVINFIENSENKSLGLYRLNRLKDVEVPRIGCTLKRYDRDLINPTKQILLIGNEDDKESYFQLMKDLQLSKLAFDVNLWVQSKGDTSTFFSKNYNWVLDNIPKVPAIVSLEEMSSNDLVEYLKSNSFPSIPLSILVSPSSKINDLKSHHNIIVMGTDQQHVYKKMINFKSMNNTSIQPLLLSLLKSNLFD</sequence>
<dbReference type="InParanoid" id="A0A151ZJV7"/>
<evidence type="ECO:0000313" key="2">
    <source>
        <dbReference type="Proteomes" id="UP000076078"/>
    </source>
</evidence>
<comment type="caution">
    <text evidence="1">The sequence shown here is derived from an EMBL/GenBank/DDBJ whole genome shotgun (WGS) entry which is preliminary data.</text>
</comment>
<dbReference type="EMBL" id="LODT01000022">
    <property type="protein sequence ID" value="KYQ94282.1"/>
    <property type="molecule type" value="Genomic_DNA"/>
</dbReference>